<evidence type="ECO:0000313" key="2">
    <source>
        <dbReference type="Proteomes" id="UP000799755"/>
    </source>
</evidence>
<reference evidence="1" key="1">
    <citation type="journal article" date="2020" name="Stud. Mycol.">
        <title>101 Dothideomycetes genomes: a test case for predicting lifestyles and emergence of pathogens.</title>
        <authorList>
            <person name="Haridas S."/>
            <person name="Albert R."/>
            <person name="Binder M."/>
            <person name="Bloem J."/>
            <person name="Labutti K."/>
            <person name="Salamov A."/>
            <person name="Andreopoulos B."/>
            <person name="Baker S."/>
            <person name="Barry K."/>
            <person name="Bills G."/>
            <person name="Bluhm B."/>
            <person name="Cannon C."/>
            <person name="Castanera R."/>
            <person name="Culley D."/>
            <person name="Daum C."/>
            <person name="Ezra D."/>
            <person name="Gonzalez J."/>
            <person name="Henrissat B."/>
            <person name="Kuo A."/>
            <person name="Liang C."/>
            <person name="Lipzen A."/>
            <person name="Lutzoni F."/>
            <person name="Magnuson J."/>
            <person name="Mondo S."/>
            <person name="Nolan M."/>
            <person name="Ohm R."/>
            <person name="Pangilinan J."/>
            <person name="Park H.-J."/>
            <person name="Ramirez L."/>
            <person name="Alfaro M."/>
            <person name="Sun H."/>
            <person name="Tritt A."/>
            <person name="Yoshinaga Y."/>
            <person name="Zwiers L.-H."/>
            <person name="Turgeon B."/>
            <person name="Goodwin S."/>
            <person name="Spatafora J."/>
            <person name="Crous P."/>
            <person name="Grigoriev I."/>
        </authorList>
    </citation>
    <scope>NUCLEOTIDE SEQUENCE</scope>
    <source>
        <strain evidence="1">ATCC 200398</strain>
    </source>
</reference>
<gene>
    <name evidence="1" type="ORF">BDR25DRAFT_362677</name>
</gene>
<evidence type="ECO:0000313" key="1">
    <source>
        <dbReference type="EMBL" id="KAF2463504.1"/>
    </source>
</evidence>
<name>A0ACB6Q978_9PLEO</name>
<proteinExistence type="predicted"/>
<accession>A0ACB6Q978</accession>
<keyword evidence="2" id="KW-1185">Reference proteome</keyword>
<dbReference type="Proteomes" id="UP000799755">
    <property type="component" value="Unassembled WGS sequence"/>
</dbReference>
<protein>
    <submittedName>
        <fullName evidence="1">Uncharacterized protein</fullName>
    </submittedName>
</protein>
<sequence>MALEAPPYLETPISCDYYCIPLAPGKALWIPDQLSSGTCTKSRLKAYTPFPGIIRPRKNVQTQVYQFGQAIDNSYITPSQAVLWSEHVLEFSRAKRVFRALLKFSRHGYSSYLITVSLPLKLTHPQNLRVSSVQSSEGLAIHEVSHEYIQYADKKAIFILSLLSFMINIFFTYASDLIGTTTTTSI</sequence>
<dbReference type="EMBL" id="MU003549">
    <property type="protein sequence ID" value="KAF2463504.1"/>
    <property type="molecule type" value="Genomic_DNA"/>
</dbReference>
<comment type="caution">
    <text evidence="1">The sequence shown here is derived from an EMBL/GenBank/DDBJ whole genome shotgun (WGS) entry which is preliminary data.</text>
</comment>
<organism evidence="1 2">
    <name type="scientific">Lindgomyces ingoldianus</name>
    <dbReference type="NCBI Taxonomy" id="673940"/>
    <lineage>
        <taxon>Eukaryota</taxon>
        <taxon>Fungi</taxon>
        <taxon>Dikarya</taxon>
        <taxon>Ascomycota</taxon>
        <taxon>Pezizomycotina</taxon>
        <taxon>Dothideomycetes</taxon>
        <taxon>Pleosporomycetidae</taxon>
        <taxon>Pleosporales</taxon>
        <taxon>Lindgomycetaceae</taxon>
        <taxon>Lindgomyces</taxon>
    </lineage>
</organism>